<dbReference type="Proteomes" id="UP000507222">
    <property type="component" value="Unassembled WGS sequence"/>
</dbReference>
<evidence type="ECO:0000313" key="2">
    <source>
        <dbReference type="EMBL" id="CAB4263636.1"/>
    </source>
</evidence>
<organism evidence="2 4">
    <name type="scientific">Prunus armeniaca</name>
    <name type="common">Apricot</name>
    <name type="synonym">Armeniaca vulgaris</name>
    <dbReference type="NCBI Taxonomy" id="36596"/>
    <lineage>
        <taxon>Eukaryota</taxon>
        <taxon>Viridiplantae</taxon>
        <taxon>Streptophyta</taxon>
        <taxon>Embryophyta</taxon>
        <taxon>Tracheophyta</taxon>
        <taxon>Spermatophyta</taxon>
        <taxon>Magnoliopsida</taxon>
        <taxon>eudicotyledons</taxon>
        <taxon>Gunneridae</taxon>
        <taxon>Pentapetalae</taxon>
        <taxon>rosids</taxon>
        <taxon>fabids</taxon>
        <taxon>Rosales</taxon>
        <taxon>Rosaceae</taxon>
        <taxon>Amygdaloideae</taxon>
        <taxon>Amygdaleae</taxon>
        <taxon>Prunus</taxon>
    </lineage>
</organism>
<feature type="region of interest" description="Disordered" evidence="1">
    <location>
        <begin position="1"/>
        <end position="21"/>
    </location>
</feature>
<evidence type="ECO:0000256" key="1">
    <source>
        <dbReference type="SAM" id="MobiDB-lite"/>
    </source>
</evidence>
<feature type="compositionally biased region" description="Polar residues" evidence="1">
    <location>
        <begin position="1"/>
        <end position="10"/>
    </location>
</feature>
<reference evidence="2 4" key="2">
    <citation type="submission" date="2020-05" db="EMBL/GenBank/DDBJ databases">
        <authorList>
            <person name="Campoy J."/>
            <person name="Schneeberger K."/>
            <person name="Spophaly S."/>
        </authorList>
    </citation>
    <scope>NUCLEOTIDE SEQUENCE [LARGE SCALE GENOMIC DNA]</scope>
    <source>
        <strain evidence="2">PruArmRojPasFocal</strain>
    </source>
</reference>
<proteinExistence type="predicted"/>
<keyword evidence="5" id="KW-1185">Reference proteome</keyword>
<evidence type="ECO:0000313" key="4">
    <source>
        <dbReference type="Proteomes" id="UP000507222"/>
    </source>
</evidence>
<feature type="compositionally biased region" description="Basic and acidic residues" evidence="1">
    <location>
        <begin position="12"/>
        <end position="21"/>
    </location>
</feature>
<sequence>MWANGTTPYPSTRDHTEHREGVGMGLRSGEFPAISISTVLCFNWHLYEDWKSHMVPSFHLLEECVEV</sequence>
<dbReference type="AlphaFoldDB" id="A0A6J5TI82"/>
<dbReference type="EMBL" id="CAEKDK010000001">
    <property type="protein sequence ID" value="CAB4263636.1"/>
    <property type="molecule type" value="Genomic_DNA"/>
</dbReference>
<dbReference type="Proteomes" id="UP000507245">
    <property type="component" value="Unassembled WGS sequence"/>
</dbReference>
<evidence type="ECO:0000313" key="3">
    <source>
        <dbReference type="EMBL" id="CAB4294212.1"/>
    </source>
</evidence>
<dbReference type="EMBL" id="CAEKKB010000001">
    <property type="protein sequence ID" value="CAB4294212.1"/>
    <property type="molecule type" value="Genomic_DNA"/>
</dbReference>
<name>A0A6J5TI82_PRUAR</name>
<accession>A0A6J5TI82</accession>
<evidence type="ECO:0000313" key="5">
    <source>
        <dbReference type="Proteomes" id="UP000507245"/>
    </source>
</evidence>
<gene>
    <name evidence="2" type="ORF">CURHAP_LOCUS4209</name>
    <name evidence="3" type="ORF">ORAREDHAP_LOCUS4211</name>
</gene>
<protein>
    <submittedName>
        <fullName evidence="2">Uncharacterized protein</fullName>
    </submittedName>
</protein>
<reference evidence="5" key="1">
    <citation type="journal article" date="2020" name="Genome Biol.">
        <title>Gamete binning: chromosome-level and haplotype-resolved genome assembly enabled by high-throughput single-cell sequencing of gamete genomes.</title>
        <authorList>
            <person name="Campoy J.A."/>
            <person name="Sun H."/>
            <person name="Goel M."/>
            <person name="Jiao W.-B."/>
            <person name="Folz-Donahue K."/>
            <person name="Wang N."/>
            <person name="Rubio M."/>
            <person name="Liu C."/>
            <person name="Kukat C."/>
            <person name="Ruiz D."/>
            <person name="Huettel B."/>
            <person name="Schneeberger K."/>
        </authorList>
    </citation>
    <scope>NUCLEOTIDE SEQUENCE [LARGE SCALE GENOMIC DNA]</scope>
    <source>
        <strain evidence="5">cv. Rojo Pasion</strain>
    </source>
</reference>